<proteinExistence type="predicted"/>
<gene>
    <name evidence="2" type="ORF">E2C01_010822</name>
</gene>
<accession>A0A5B7D9F9</accession>
<protein>
    <submittedName>
        <fullName evidence="2">Uncharacterized protein</fullName>
    </submittedName>
</protein>
<feature type="region of interest" description="Disordered" evidence="1">
    <location>
        <begin position="184"/>
        <end position="204"/>
    </location>
</feature>
<dbReference type="Proteomes" id="UP000324222">
    <property type="component" value="Unassembled WGS sequence"/>
</dbReference>
<sequence length="204" mass="22637">MRSNSKFTITTKHVYTLTVMAAGGKRLRFTITYKLQIIDYTKKHVNRAAARAFGPPPKQATKDKQGKVNITFVAQFHIDQNLRITKMWMIMPLADVFFPNSFKALLEAGTGTFNSHSRNYLLGLDGNVFLARVTPSLSYILGPHRYGAFLFLAGPQQSICHAIAISSVSKAELFAQTLAKNSTMDNASPSPTPSVMGYGKEKFR</sequence>
<dbReference type="EMBL" id="VSRR010000634">
    <property type="protein sequence ID" value="MPC17951.1"/>
    <property type="molecule type" value="Genomic_DNA"/>
</dbReference>
<keyword evidence="3" id="KW-1185">Reference proteome</keyword>
<name>A0A5B7D9F9_PORTR</name>
<dbReference type="AlphaFoldDB" id="A0A5B7D9F9"/>
<evidence type="ECO:0000256" key="1">
    <source>
        <dbReference type="SAM" id="MobiDB-lite"/>
    </source>
</evidence>
<evidence type="ECO:0000313" key="2">
    <source>
        <dbReference type="EMBL" id="MPC17951.1"/>
    </source>
</evidence>
<evidence type="ECO:0000313" key="3">
    <source>
        <dbReference type="Proteomes" id="UP000324222"/>
    </source>
</evidence>
<reference evidence="2 3" key="1">
    <citation type="submission" date="2019-05" db="EMBL/GenBank/DDBJ databases">
        <title>Another draft genome of Portunus trituberculatus and its Hox gene families provides insights of decapod evolution.</title>
        <authorList>
            <person name="Jeong J.-H."/>
            <person name="Song I."/>
            <person name="Kim S."/>
            <person name="Choi T."/>
            <person name="Kim D."/>
            <person name="Ryu S."/>
            <person name="Kim W."/>
        </authorList>
    </citation>
    <scope>NUCLEOTIDE SEQUENCE [LARGE SCALE GENOMIC DNA]</scope>
    <source>
        <tissue evidence="2">Muscle</tissue>
    </source>
</reference>
<comment type="caution">
    <text evidence="2">The sequence shown here is derived from an EMBL/GenBank/DDBJ whole genome shotgun (WGS) entry which is preliminary data.</text>
</comment>
<organism evidence="2 3">
    <name type="scientific">Portunus trituberculatus</name>
    <name type="common">Swimming crab</name>
    <name type="synonym">Neptunus trituberculatus</name>
    <dbReference type="NCBI Taxonomy" id="210409"/>
    <lineage>
        <taxon>Eukaryota</taxon>
        <taxon>Metazoa</taxon>
        <taxon>Ecdysozoa</taxon>
        <taxon>Arthropoda</taxon>
        <taxon>Crustacea</taxon>
        <taxon>Multicrustacea</taxon>
        <taxon>Malacostraca</taxon>
        <taxon>Eumalacostraca</taxon>
        <taxon>Eucarida</taxon>
        <taxon>Decapoda</taxon>
        <taxon>Pleocyemata</taxon>
        <taxon>Brachyura</taxon>
        <taxon>Eubrachyura</taxon>
        <taxon>Portunoidea</taxon>
        <taxon>Portunidae</taxon>
        <taxon>Portuninae</taxon>
        <taxon>Portunus</taxon>
    </lineage>
</organism>